<proteinExistence type="inferred from homology"/>
<dbReference type="GO" id="GO:0008104">
    <property type="term" value="P:intracellular protein localization"/>
    <property type="evidence" value="ECO:0007669"/>
    <property type="project" value="TreeGrafter"/>
</dbReference>
<dbReference type="PANTHER" id="PTHR33966:SF1">
    <property type="entry name" value="PROTEIN ODR-4 HOMOLOG"/>
    <property type="match status" value="1"/>
</dbReference>
<evidence type="ECO:0000313" key="9">
    <source>
        <dbReference type="Proteomes" id="UP000270296"/>
    </source>
</evidence>
<dbReference type="EMBL" id="UZAM01000227">
    <property type="protein sequence ID" value="VDO80043.1"/>
    <property type="molecule type" value="Genomic_DNA"/>
</dbReference>
<name>A0A183I947_9BILA</name>
<keyword evidence="7" id="KW-0732">Signal</keyword>
<reference evidence="10" key="1">
    <citation type="submission" date="2016-06" db="UniProtKB">
        <authorList>
            <consortium name="WormBaseParasite"/>
        </authorList>
    </citation>
    <scope>IDENTIFICATION</scope>
</reference>
<evidence type="ECO:0000256" key="3">
    <source>
        <dbReference type="ARBA" id="ARBA00022692"/>
    </source>
</evidence>
<keyword evidence="4 6" id="KW-1133">Transmembrane helix</keyword>
<protein>
    <submittedName>
        <fullName evidence="10">Protein odr-4 homolog</fullName>
    </submittedName>
</protein>
<evidence type="ECO:0000313" key="10">
    <source>
        <dbReference type="WBParaSite" id="SBAD_0000015201-mRNA-1"/>
    </source>
</evidence>
<dbReference type="Pfam" id="PF14778">
    <property type="entry name" value="ODR4-like"/>
    <property type="match status" value="1"/>
</dbReference>
<comment type="subcellular location">
    <subcellularLocation>
        <location evidence="1">Membrane</location>
    </subcellularLocation>
</comment>
<evidence type="ECO:0000256" key="1">
    <source>
        <dbReference type="ARBA" id="ARBA00004370"/>
    </source>
</evidence>
<feature type="signal peptide" evidence="7">
    <location>
        <begin position="1"/>
        <end position="27"/>
    </location>
</feature>
<evidence type="ECO:0000256" key="7">
    <source>
        <dbReference type="SAM" id="SignalP"/>
    </source>
</evidence>
<evidence type="ECO:0000256" key="2">
    <source>
        <dbReference type="ARBA" id="ARBA00010131"/>
    </source>
</evidence>
<comment type="similarity">
    <text evidence="2">Belongs to the ODR-4 family.</text>
</comment>
<keyword evidence="5 6" id="KW-0472">Membrane</keyword>
<reference evidence="8 9" key="2">
    <citation type="submission" date="2018-11" db="EMBL/GenBank/DDBJ databases">
        <authorList>
            <consortium name="Pathogen Informatics"/>
        </authorList>
    </citation>
    <scope>NUCLEOTIDE SEQUENCE [LARGE SCALE GENOMIC DNA]</scope>
</reference>
<feature type="transmembrane region" description="Helical" evidence="6">
    <location>
        <begin position="353"/>
        <end position="376"/>
    </location>
</feature>
<keyword evidence="9" id="KW-1185">Reference proteome</keyword>
<evidence type="ECO:0000256" key="5">
    <source>
        <dbReference type="ARBA" id="ARBA00023136"/>
    </source>
</evidence>
<dbReference type="PANTHER" id="PTHR33966">
    <property type="entry name" value="PROTEIN ODR-4 HOMOLOG"/>
    <property type="match status" value="1"/>
</dbReference>
<accession>A0A183I947</accession>
<gene>
    <name evidence="8" type="ORF">SBAD_LOCUS141</name>
</gene>
<evidence type="ECO:0000313" key="8">
    <source>
        <dbReference type="EMBL" id="VDO80043.1"/>
    </source>
</evidence>
<evidence type="ECO:0000256" key="4">
    <source>
        <dbReference type="ARBA" id="ARBA00022989"/>
    </source>
</evidence>
<dbReference type="OrthoDB" id="21458at2759"/>
<evidence type="ECO:0000256" key="6">
    <source>
        <dbReference type="SAM" id="Phobius"/>
    </source>
</evidence>
<dbReference type="WBParaSite" id="SBAD_0000015201-mRNA-1">
    <property type="protein sequence ID" value="SBAD_0000015201-mRNA-1"/>
    <property type="gene ID" value="SBAD_0000015201"/>
</dbReference>
<organism evidence="10">
    <name type="scientific">Soboliphyme baturini</name>
    <dbReference type="NCBI Taxonomy" id="241478"/>
    <lineage>
        <taxon>Eukaryota</taxon>
        <taxon>Metazoa</taxon>
        <taxon>Ecdysozoa</taxon>
        <taxon>Nematoda</taxon>
        <taxon>Enoplea</taxon>
        <taxon>Dorylaimia</taxon>
        <taxon>Dioctophymatida</taxon>
        <taxon>Dioctophymatoidea</taxon>
        <taxon>Soboliphymatidae</taxon>
        <taxon>Soboliphyme</taxon>
    </lineage>
</organism>
<dbReference type="InterPro" id="IPR029454">
    <property type="entry name" value="ODR-4-like"/>
</dbReference>
<dbReference type="Proteomes" id="UP000270296">
    <property type="component" value="Unassembled WGS sequence"/>
</dbReference>
<feature type="chain" id="PRO_5043139841" evidence="7">
    <location>
        <begin position="28"/>
        <end position="380"/>
    </location>
</feature>
<dbReference type="GO" id="GO:0016020">
    <property type="term" value="C:membrane"/>
    <property type="evidence" value="ECO:0007669"/>
    <property type="project" value="UniProtKB-SubCell"/>
</dbReference>
<dbReference type="GO" id="GO:0012505">
    <property type="term" value="C:endomembrane system"/>
    <property type="evidence" value="ECO:0007669"/>
    <property type="project" value="TreeGrafter"/>
</dbReference>
<keyword evidence="3 6" id="KW-0812">Transmembrane</keyword>
<dbReference type="AlphaFoldDB" id="A0A183I947"/>
<sequence>MCVHKHNNAARFLRLLSWLFQVEDSNSNEKDEQNSVFDVLRNSAHQIIRMLPGGLDVVGLFTEGTKAQLKDERIPIARVLKYIAKTSLILNNCGRSDSAPPASYPMLFMRLEPYSTKPDIQTFRPLSPSLLPSSVTYTLQKLRWVCCESRLSFDESLIIPQALEDNNFHKQFIGSMRDFYVRLDAAEALIDGRFLEGHEVISIKRKNDPDSDSEMVEKHIFQLLFPEKVISSSKQIEEEAVAGIMSSAATALTALKTDIRRSIYVRSELHYEGMLVMEEETETMTLHQFPRRAFAPLRSGRVPTVCDYLFEGDDGSEIVLAMKDLLSVTVSKEKVESDLETTVARVQSESKQLILPVAYLLCAVIFGMFSLVYYFWLRKH</sequence>